<dbReference type="SUPFAM" id="SSF56349">
    <property type="entry name" value="DNA breaking-rejoining enzymes"/>
    <property type="match status" value="1"/>
</dbReference>
<dbReference type="GO" id="GO:0044826">
    <property type="term" value="P:viral genome integration into host DNA"/>
    <property type="evidence" value="ECO:0007669"/>
    <property type="project" value="UniProtKB-KW"/>
</dbReference>
<dbReference type="GO" id="GO:0016740">
    <property type="term" value="F:transferase activity"/>
    <property type="evidence" value="ECO:0007669"/>
    <property type="project" value="UniProtKB-KW"/>
</dbReference>
<dbReference type="GO" id="GO:0016787">
    <property type="term" value="F:hydrolase activity"/>
    <property type="evidence" value="ECO:0007669"/>
    <property type="project" value="UniProtKB-KW"/>
</dbReference>
<dbReference type="GO" id="GO:0075713">
    <property type="term" value="P:establishment of integrated proviral latency"/>
    <property type="evidence" value="ECO:0007669"/>
    <property type="project" value="UniProtKB-KW"/>
</dbReference>
<dbReference type="InterPro" id="IPR013762">
    <property type="entry name" value="Integrase-like_cat_sf"/>
</dbReference>
<keyword evidence="5" id="KW-0238">DNA-binding</keyword>
<dbReference type="Gene3D" id="1.10.443.10">
    <property type="entry name" value="Intergrase catalytic core"/>
    <property type="match status" value="1"/>
</dbReference>
<dbReference type="Gene3D" id="1.10.150.130">
    <property type="match status" value="1"/>
</dbReference>
<dbReference type="PROSITE" id="PS51898">
    <property type="entry name" value="TYR_RECOMBINASE"/>
    <property type="match status" value="1"/>
</dbReference>
<evidence type="ECO:0000256" key="1">
    <source>
        <dbReference type="ARBA" id="ARBA00008857"/>
    </source>
</evidence>
<dbReference type="Pfam" id="PF00589">
    <property type="entry name" value="Phage_integrase"/>
    <property type="match status" value="1"/>
</dbReference>
<dbReference type="PANTHER" id="PTHR30349:SF41">
    <property type="entry name" value="INTEGRASE_RECOMBINASE PROTEIN MJ0367-RELATED"/>
    <property type="match status" value="1"/>
</dbReference>
<reference evidence="9" key="1">
    <citation type="journal article" date="2021" name="Proc. Natl. Acad. Sci. U.S.A.">
        <title>A Catalog of Tens of Thousands of Viruses from Human Metagenomes Reveals Hidden Associations with Chronic Diseases.</title>
        <authorList>
            <person name="Tisza M.J."/>
            <person name="Buck C.B."/>
        </authorList>
    </citation>
    <scope>NUCLEOTIDE SEQUENCE</scope>
    <source>
        <strain evidence="9">CtnOB2</strain>
    </source>
</reference>
<dbReference type="InterPro" id="IPR011010">
    <property type="entry name" value="DNA_brk_join_enz"/>
</dbReference>
<keyword evidence="7" id="KW-1179">Viral genome integration</keyword>
<organism evidence="9">
    <name type="scientific">Siphoviridae sp. ctnOB2</name>
    <dbReference type="NCBI Taxonomy" id="2825661"/>
    <lineage>
        <taxon>Viruses</taxon>
        <taxon>Duplodnaviria</taxon>
        <taxon>Heunggongvirae</taxon>
        <taxon>Uroviricota</taxon>
        <taxon>Caudoviricetes</taxon>
    </lineage>
</organism>
<evidence type="ECO:0000313" key="9">
    <source>
        <dbReference type="EMBL" id="DAE05347.1"/>
    </source>
</evidence>
<dbReference type="GO" id="GO:0006310">
    <property type="term" value="P:DNA recombination"/>
    <property type="evidence" value="ECO:0007669"/>
    <property type="project" value="UniProtKB-KW"/>
</dbReference>
<dbReference type="InterPro" id="IPR050090">
    <property type="entry name" value="Tyrosine_recombinase_XerCD"/>
</dbReference>
<feature type="domain" description="Tyr recombinase" evidence="8">
    <location>
        <begin position="146"/>
        <end position="333"/>
    </location>
</feature>
<evidence type="ECO:0000259" key="8">
    <source>
        <dbReference type="PROSITE" id="PS51898"/>
    </source>
</evidence>
<keyword evidence="3" id="KW-0808">Transferase</keyword>
<dbReference type="InterPro" id="IPR010998">
    <property type="entry name" value="Integrase_recombinase_N"/>
</dbReference>
<evidence type="ECO:0000256" key="3">
    <source>
        <dbReference type="ARBA" id="ARBA00022679"/>
    </source>
</evidence>
<keyword evidence="7" id="KW-0229">DNA integration</keyword>
<evidence type="ECO:0000256" key="6">
    <source>
        <dbReference type="ARBA" id="ARBA00023172"/>
    </source>
</evidence>
<name>A0A8S5PFX6_9CAUD</name>
<sequence>MKGSDLVAHVTRVKYFTKDKEKFINPDNLKKYKKYLQSNIIKNQDVKDTTYKRYEGLFRHFLMWLGENYGDLDLYSDEFMENAVDIMENYIMFCQETLLNHKKIINMKISAVSSFYIWSMKRGFVKYHPFDGKLDRMKKANEEHILNSYFLTEEQVQTIRRELSENDKYSIQDQILFEVSFDSANRIGALLRLQLSKLDLENNMFVDIREKEGYRTQVVFGDVAKELIQEWLEMRKNDYDHLECDSLLITKYNGEYKPMGDSAIRDRMKKYGEIIGISDYRPHCQRKTRLNLVYEETGDLALAAELANHRSTETTREFYCRKQTKAEVMNKINALRSKNSNVADEENK</sequence>
<dbReference type="CDD" id="cd00397">
    <property type="entry name" value="DNA_BRE_C"/>
    <property type="match status" value="1"/>
</dbReference>
<protein>
    <recommendedName>
        <fullName evidence="2">Integrase</fullName>
    </recommendedName>
</protein>
<keyword evidence="7" id="KW-1160">Virus entry into host cell</keyword>
<comment type="similarity">
    <text evidence="1">Belongs to the 'phage' integrase family.</text>
</comment>
<evidence type="ECO:0000256" key="5">
    <source>
        <dbReference type="ARBA" id="ARBA00023125"/>
    </source>
</evidence>
<evidence type="ECO:0000256" key="4">
    <source>
        <dbReference type="ARBA" id="ARBA00022801"/>
    </source>
</evidence>
<dbReference type="EMBL" id="BK015408">
    <property type="protein sequence ID" value="DAE05347.1"/>
    <property type="molecule type" value="Genomic_DNA"/>
</dbReference>
<proteinExistence type="inferred from homology"/>
<keyword evidence="4" id="KW-0378">Hydrolase</keyword>
<dbReference type="PANTHER" id="PTHR30349">
    <property type="entry name" value="PHAGE INTEGRASE-RELATED"/>
    <property type="match status" value="1"/>
</dbReference>
<dbReference type="GO" id="GO:0003677">
    <property type="term" value="F:DNA binding"/>
    <property type="evidence" value="ECO:0007669"/>
    <property type="project" value="UniProtKB-KW"/>
</dbReference>
<evidence type="ECO:0000256" key="2">
    <source>
        <dbReference type="ARBA" id="ARBA00016082"/>
    </source>
</evidence>
<accession>A0A8S5PFX6</accession>
<dbReference type="InterPro" id="IPR002104">
    <property type="entry name" value="Integrase_catalytic"/>
</dbReference>
<keyword evidence="6" id="KW-0233">DNA recombination</keyword>
<evidence type="ECO:0000256" key="7">
    <source>
        <dbReference type="ARBA" id="ARBA00023195"/>
    </source>
</evidence>
<dbReference type="GO" id="GO:0015074">
    <property type="term" value="P:DNA integration"/>
    <property type="evidence" value="ECO:0007669"/>
    <property type="project" value="InterPro"/>
</dbReference>